<evidence type="ECO:0000313" key="4">
    <source>
        <dbReference type="EMBL" id="MEK8030472.1"/>
    </source>
</evidence>
<name>A0ABU9BKH8_9BURK</name>
<keyword evidence="2" id="KW-0802">TPR repeat</keyword>
<accession>A0ABU9BKH8</accession>
<proteinExistence type="predicted"/>
<protein>
    <submittedName>
        <fullName evidence="4">Tetratricopeptide repeat protein</fullName>
    </submittedName>
</protein>
<evidence type="ECO:0000256" key="3">
    <source>
        <dbReference type="SAM" id="MobiDB-lite"/>
    </source>
</evidence>
<keyword evidence="1" id="KW-0677">Repeat</keyword>
<keyword evidence="5" id="KW-1185">Reference proteome</keyword>
<gene>
    <name evidence="4" type="ORF">AACH06_06505</name>
</gene>
<sequence length="453" mass="50483">MTLPTASPRLVDPRDNRLGTSSHEAADRVETALWRMMSFFDTPVADLEAAHVADPGWALPLVMHAGFLLSLTEPGQHHVAAHLLDTAEPLLEGALPREQAHFEAQRAVAEGRWQHACRIWDDLLLEHPRDALALQWSQLWDFYRGDVQSLRLRPARALPEWSESDPLFPYVLGLYAFGLEECNLYPQAEDVGRHAVAGDARVPWAVHAVAHVMEMQGRFEDGTAWLRQHQPGWSEGNGFAGHLWWHMGLFRLEALDVPGVQRLIDAHLSGPALQITLQRLDAAALLWRMHLLDIDVGARFVELLRDWQPSDSDAGHHAFNDLHVLVALLGADELVRAESWIARCAARAMAPEDARRSNHTVAREVGLPLMRGLLAFAHGDADQAVAHLQPARLHALRIGGSHAQRDLIDQTLLAASARASHRHVGRALLNERRMAKPITPLTRHWAEQLGLSA</sequence>
<dbReference type="Proteomes" id="UP001371218">
    <property type="component" value="Unassembled WGS sequence"/>
</dbReference>
<dbReference type="InterPro" id="IPR033891">
    <property type="entry name" value="TTC38"/>
</dbReference>
<evidence type="ECO:0000256" key="1">
    <source>
        <dbReference type="ARBA" id="ARBA00022737"/>
    </source>
</evidence>
<reference evidence="4 5" key="1">
    <citation type="submission" date="2024-04" db="EMBL/GenBank/DDBJ databases">
        <title>Novel species of the genus Ideonella isolated from streams.</title>
        <authorList>
            <person name="Lu H."/>
        </authorList>
    </citation>
    <scope>NUCLEOTIDE SEQUENCE [LARGE SCALE GENOMIC DNA]</scope>
    <source>
        <strain evidence="4 5">DXS29W</strain>
    </source>
</reference>
<dbReference type="CDD" id="cd05804">
    <property type="entry name" value="StaR_like"/>
    <property type="match status" value="1"/>
</dbReference>
<evidence type="ECO:0000256" key="2">
    <source>
        <dbReference type="ARBA" id="ARBA00022803"/>
    </source>
</evidence>
<evidence type="ECO:0000313" key="5">
    <source>
        <dbReference type="Proteomes" id="UP001371218"/>
    </source>
</evidence>
<dbReference type="RefSeq" id="WP_341424839.1">
    <property type="nucleotide sequence ID" value="NZ_JBBUTG010000003.1"/>
</dbReference>
<dbReference type="PANTHER" id="PTHR16263">
    <property type="entry name" value="TETRATRICOPEPTIDE REPEAT PROTEIN 38"/>
    <property type="match status" value="1"/>
</dbReference>
<feature type="region of interest" description="Disordered" evidence="3">
    <location>
        <begin position="1"/>
        <end position="23"/>
    </location>
</feature>
<dbReference type="PANTHER" id="PTHR16263:SF4">
    <property type="entry name" value="TETRATRICOPEPTIDE REPEAT PROTEIN 38"/>
    <property type="match status" value="1"/>
</dbReference>
<comment type="caution">
    <text evidence="4">The sequence shown here is derived from an EMBL/GenBank/DDBJ whole genome shotgun (WGS) entry which is preliminary data.</text>
</comment>
<organism evidence="4 5">
    <name type="scientific">Ideonella lacteola</name>
    <dbReference type="NCBI Taxonomy" id="2984193"/>
    <lineage>
        <taxon>Bacteria</taxon>
        <taxon>Pseudomonadati</taxon>
        <taxon>Pseudomonadota</taxon>
        <taxon>Betaproteobacteria</taxon>
        <taxon>Burkholderiales</taxon>
        <taxon>Sphaerotilaceae</taxon>
        <taxon>Ideonella</taxon>
    </lineage>
</organism>
<dbReference type="EMBL" id="JBBUTG010000003">
    <property type="protein sequence ID" value="MEK8030472.1"/>
    <property type="molecule type" value="Genomic_DNA"/>
</dbReference>